<reference evidence="4 5" key="1">
    <citation type="submission" date="2023-09" db="EMBL/GenBank/DDBJ databases">
        <authorList>
            <person name="Page C.A."/>
            <person name="Perez-Diaz I.M."/>
        </authorList>
    </citation>
    <scope>NUCLEOTIDE SEQUENCE [LARGE SCALE GENOMIC DNA]</scope>
    <source>
        <strain evidence="4 5">Ll15</strain>
    </source>
</reference>
<evidence type="ECO:0000256" key="2">
    <source>
        <dbReference type="ARBA" id="ARBA00022679"/>
    </source>
</evidence>
<dbReference type="Pfam" id="PF13649">
    <property type="entry name" value="Methyltransf_25"/>
    <property type="match status" value="1"/>
</dbReference>
<gene>
    <name evidence="4" type="ORF">R6U77_02820</name>
</gene>
<dbReference type="Gene3D" id="3.40.50.150">
    <property type="entry name" value="Vaccinia Virus protein VP39"/>
    <property type="match status" value="1"/>
</dbReference>
<dbReference type="Proteomes" id="UP001322664">
    <property type="component" value="Chromosome"/>
</dbReference>
<name>A0ABZ0S074_9BACI</name>
<keyword evidence="1 4" id="KW-0489">Methyltransferase</keyword>
<dbReference type="GO" id="GO:0008168">
    <property type="term" value="F:methyltransferase activity"/>
    <property type="evidence" value="ECO:0007669"/>
    <property type="project" value="UniProtKB-KW"/>
</dbReference>
<organism evidence="4 5">
    <name type="scientific">Lysinibacillus louembei</name>
    <dbReference type="NCBI Taxonomy" id="1470088"/>
    <lineage>
        <taxon>Bacteria</taxon>
        <taxon>Bacillati</taxon>
        <taxon>Bacillota</taxon>
        <taxon>Bacilli</taxon>
        <taxon>Bacillales</taxon>
        <taxon>Bacillaceae</taxon>
        <taxon>Lysinibacillus</taxon>
    </lineage>
</organism>
<dbReference type="EMBL" id="CP137624">
    <property type="protein sequence ID" value="WPK12649.1"/>
    <property type="molecule type" value="Genomic_DNA"/>
</dbReference>
<evidence type="ECO:0000313" key="5">
    <source>
        <dbReference type="Proteomes" id="UP001322664"/>
    </source>
</evidence>
<dbReference type="GO" id="GO:0032259">
    <property type="term" value="P:methylation"/>
    <property type="evidence" value="ECO:0007669"/>
    <property type="project" value="UniProtKB-KW"/>
</dbReference>
<keyword evidence="5" id="KW-1185">Reference proteome</keyword>
<accession>A0ABZ0S074</accession>
<dbReference type="RefSeq" id="WP_319837352.1">
    <property type="nucleotide sequence ID" value="NZ_CP137624.1"/>
</dbReference>
<dbReference type="InterPro" id="IPR029063">
    <property type="entry name" value="SAM-dependent_MTases_sf"/>
</dbReference>
<evidence type="ECO:0000313" key="4">
    <source>
        <dbReference type="EMBL" id="WPK12649.1"/>
    </source>
</evidence>
<dbReference type="InterPro" id="IPR041698">
    <property type="entry name" value="Methyltransf_25"/>
</dbReference>
<dbReference type="PANTHER" id="PTHR43861:SF1">
    <property type="entry name" value="TRANS-ACONITATE 2-METHYLTRANSFERASE"/>
    <property type="match status" value="1"/>
</dbReference>
<dbReference type="SUPFAM" id="SSF53335">
    <property type="entry name" value="S-adenosyl-L-methionine-dependent methyltransferases"/>
    <property type="match status" value="1"/>
</dbReference>
<keyword evidence="2" id="KW-0808">Transferase</keyword>
<dbReference type="CDD" id="cd02440">
    <property type="entry name" value="AdoMet_MTases"/>
    <property type="match status" value="1"/>
</dbReference>
<feature type="domain" description="Methyltransferase" evidence="3">
    <location>
        <begin position="40"/>
        <end position="135"/>
    </location>
</feature>
<protein>
    <submittedName>
        <fullName evidence="4">Methyltransferase domain-containing protein</fullName>
    </submittedName>
</protein>
<proteinExistence type="predicted"/>
<evidence type="ECO:0000259" key="3">
    <source>
        <dbReference type="Pfam" id="PF13649"/>
    </source>
</evidence>
<evidence type="ECO:0000256" key="1">
    <source>
        <dbReference type="ARBA" id="ARBA00022603"/>
    </source>
</evidence>
<dbReference type="Gene3D" id="2.20.25.110">
    <property type="entry name" value="S-adenosyl-L-methionine-dependent methyltransferases"/>
    <property type="match status" value="1"/>
</dbReference>
<sequence length="251" mass="29100">MTLHNAEEYNNPILYDKENENHLADVPFLLKWAAQQQGIIIDLACGTGRATIPLAQYGHQLIGVDIHSAMLEEAKKKAIKANLAVEWIEQDCSKLQLGLKSQLIYTVGNSFQHFLTNEAQDNLLTAVNRHLELGGIFIFDTRFPSAEELLQPPTEEYWRSYIDHDTQNKVDVYTISHYDTLNQLQHYTTIRRSHNSAEQRTNITLRYVYPKEMERLLKVNGFVIQHVYQDWSETPITNDAYSMIYVCKKIR</sequence>
<dbReference type="PANTHER" id="PTHR43861">
    <property type="entry name" value="TRANS-ACONITATE 2-METHYLTRANSFERASE-RELATED"/>
    <property type="match status" value="1"/>
</dbReference>